<dbReference type="RefSeq" id="WP_189651191.1">
    <property type="nucleotide sequence ID" value="NZ_BMRC01000018.1"/>
</dbReference>
<comment type="caution">
    <text evidence="5">The sequence shown here is derived from an EMBL/GenBank/DDBJ whole genome shotgun (WGS) entry which is preliminary data.</text>
</comment>
<sequence>MPVLDPVLLSDVAAEHPASTGRALGLSPAEGRVRLLDYRPVSQAAGALWTRTYNYLQGTIVANTHALHSPLVLAQAVRHLIAVTLSVFPLTTAAEPAHLAGPDAHPETLRRAIAYLEAHPDQDITVADIAAAAHVTVRAVQLAFRRHLDITPLAYLRRVRLHHVHQDPRAADPGRRDSVAAIAARWGFAHSWPVLLVVSAGVRPFARYHLARLTVRLHRRCS</sequence>
<name>A0ABV5IZU4_9ACTN</name>
<dbReference type="PANTHER" id="PTHR46796">
    <property type="entry name" value="HTH-TYPE TRANSCRIPTIONAL ACTIVATOR RHAS-RELATED"/>
    <property type="match status" value="1"/>
</dbReference>
<feature type="domain" description="HTH araC/xylS-type" evidence="4">
    <location>
        <begin position="110"/>
        <end position="191"/>
    </location>
</feature>
<dbReference type="PANTHER" id="PTHR46796:SF12">
    <property type="entry name" value="HTH-TYPE DNA-BINDING TRANSCRIPTIONAL ACTIVATOR EUTR"/>
    <property type="match status" value="1"/>
</dbReference>
<evidence type="ECO:0000259" key="4">
    <source>
        <dbReference type="PROSITE" id="PS01124"/>
    </source>
</evidence>
<protein>
    <submittedName>
        <fullName evidence="5">Helix-turn-helix domain-containing protein</fullName>
    </submittedName>
</protein>
<keyword evidence="2" id="KW-0238">DNA-binding</keyword>
<reference evidence="5 6" key="1">
    <citation type="submission" date="2024-09" db="EMBL/GenBank/DDBJ databases">
        <authorList>
            <person name="Sun Q."/>
            <person name="Mori K."/>
        </authorList>
    </citation>
    <scope>NUCLEOTIDE SEQUENCE [LARGE SCALE GENOMIC DNA]</scope>
    <source>
        <strain evidence="5 6">CCM 3426</strain>
    </source>
</reference>
<dbReference type="InterPro" id="IPR018060">
    <property type="entry name" value="HTH_AraC"/>
</dbReference>
<evidence type="ECO:0000256" key="2">
    <source>
        <dbReference type="ARBA" id="ARBA00023125"/>
    </source>
</evidence>
<organism evidence="5 6">
    <name type="scientific">Nonomuraea spiralis</name>
    <dbReference type="NCBI Taxonomy" id="46182"/>
    <lineage>
        <taxon>Bacteria</taxon>
        <taxon>Bacillati</taxon>
        <taxon>Actinomycetota</taxon>
        <taxon>Actinomycetes</taxon>
        <taxon>Streptosporangiales</taxon>
        <taxon>Streptosporangiaceae</taxon>
        <taxon>Nonomuraea</taxon>
    </lineage>
</organism>
<dbReference type="InterPro" id="IPR050204">
    <property type="entry name" value="AraC_XylS_family_regulators"/>
</dbReference>
<dbReference type="Pfam" id="PF12833">
    <property type="entry name" value="HTH_18"/>
    <property type="match status" value="1"/>
</dbReference>
<dbReference type="SUPFAM" id="SSF46689">
    <property type="entry name" value="Homeodomain-like"/>
    <property type="match status" value="1"/>
</dbReference>
<gene>
    <name evidence="5" type="ORF">ACFFV7_53515</name>
</gene>
<dbReference type="InterPro" id="IPR009057">
    <property type="entry name" value="Homeodomain-like_sf"/>
</dbReference>
<dbReference type="EMBL" id="JBHMEI010000111">
    <property type="protein sequence ID" value="MFB9210087.1"/>
    <property type="molecule type" value="Genomic_DNA"/>
</dbReference>
<evidence type="ECO:0000256" key="1">
    <source>
        <dbReference type="ARBA" id="ARBA00023015"/>
    </source>
</evidence>
<keyword evidence="3" id="KW-0804">Transcription</keyword>
<evidence type="ECO:0000313" key="6">
    <source>
        <dbReference type="Proteomes" id="UP001589647"/>
    </source>
</evidence>
<dbReference type="Gene3D" id="1.10.10.60">
    <property type="entry name" value="Homeodomain-like"/>
    <property type="match status" value="1"/>
</dbReference>
<keyword evidence="1" id="KW-0805">Transcription regulation</keyword>
<evidence type="ECO:0000256" key="3">
    <source>
        <dbReference type="ARBA" id="ARBA00023163"/>
    </source>
</evidence>
<dbReference type="PROSITE" id="PS01124">
    <property type="entry name" value="HTH_ARAC_FAMILY_2"/>
    <property type="match status" value="1"/>
</dbReference>
<dbReference type="Proteomes" id="UP001589647">
    <property type="component" value="Unassembled WGS sequence"/>
</dbReference>
<proteinExistence type="predicted"/>
<accession>A0ABV5IZU4</accession>
<dbReference type="SMART" id="SM00342">
    <property type="entry name" value="HTH_ARAC"/>
    <property type="match status" value="1"/>
</dbReference>
<evidence type="ECO:0000313" key="5">
    <source>
        <dbReference type="EMBL" id="MFB9210087.1"/>
    </source>
</evidence>
<keyword evidence="6" id="KW-1185">Reference proteome</keyword>